<dbReference type="KEGG" id="puv:PUV_19920"/>
<sequence>MILLGLGLLLAGVCGIALSLYFFKKSIRKIL</sequence>
<organism evidence="1 2">
    <name type="scientific">Parachlamydia acanthamoebae (strain UV7)</name>
    <dbReference type="NCBI Taxonomy" id="765952"/>
    <lineage>
        <taxon>Bacteria</taxon>
        <taxon>Pseudomonadati</taxon>
        <taxon>Chlamydiota</taxon>
        <taxon>Chlamydiia</taxon>
        <taxon>Parachlamydiales</taxon>
        <taxon>Parachlamydiaceae</taxon>
        <taxon>Parachlamydia</taxon>
    </lineage>
</organism>
<gene>
    <name evidence="1" type="ordered locus">PUV_19920</name>
</gene>
<keyword evidence="2" id="KW-1185">Reference proteome</keyword>
<reference key="1">
    <citation type="journal article" date="2011" name="Mol. Biol. Evol.">
        <title>Unity in variety -- the pan-genome of the Chlamydiae.</title>
        <authorList>
            <person name="Collingro A."/>
            <person name="Tischler P."/>
            <person name="Weinmaier T."/>
            <person name="Penz T."/>
            <person name="Heinz E."/>
            <person name="Brunham R.C."/>
            <person name="Read T.D."/>
            <person name="Bavoil P.M."/>
            <person name="Sachse K."/>
            <person name="Kahane S."/>
            <person name="Friedman M.G."/>
            <person name="Rattei T."/>
            <person name="Myers G.S.A."/>
            <person name="Horn M."/>
        </authorList>
    </citation>
    <scope>NUCLEOTIDE SEQUENCE</scope>
    <source>
        <strain>UV7</strain>
    </source>
</reference>
<evidence type="ECO:0000313" key="1">
    <source>
        <dbReference type="EMBL" id="CCB86942.1"/>
    </source>
</evidence>
<reference evidence="1 2" key="2">
    <citation type="journal article" date="2011" name="Mol. Biol. Evol.">
        <title>Unity in variety--the pan-genome of the Chlamydiae.</title>
        <authorList>
            <person name="Collingro A."/>
            <person name="Tischler P."/>
            <person name="Weinmaier T."/>
            <person name="Penz T."/>
            <person name="Heinz E."/>
            <person name="Brunham R.C."/>
            <person name="Read T.D."/>
            <person name="Bavoil P.M."/>
            <person name="Sachse K."/>
            <person name="Kahane S."/>
            <person name="Friedman M.G."/>
            <person name="Rattei T."/>
            <person name="Myers G.S."/>
            <person name="Horn M."/>
        </authorList>
    </citation>
    <scope>NUCLEOTIDE SEQUENCE [LARGE SCALE GENOMIC DNA]</scope>
    <source>
        <strain evidence="2">UV7</strain>
    </source>
</reference>
<protein>
    <submittedName>
        <fullName evidence="1">Uncharacterized protein</fullName>
    </submittedName>
</protein>
<proteinExistence type="predicted"/>
<accession>F8L123</accession>
<dbReference type="Proteomes" id="UP000000495">
    <property type="component" value="Chromosome"/>
</dbReference>
<dbReference type="HOGENOM" id="CLU_3397790_0_0_0"/>
<dbReference type="AlphaFoldDB" id="F8L123"/>
<evidence type="ECO:0000313" key="2">
    <source>
        <dbReference type="Proteomes" id="UP000000495"/>
    </source>
</evidence>
<dbReference type="EMBL" id="FR872580">
    <property type="protein sequence ID" value="CCB86942.1"/>
    <property type="molecule type" value="Genomic_DNA"/>
</dbReference>
<name>F8L123_PARAV</name>